<protein>
    <submittedName>
        <fullName evidence="1">Uncharacterized protein</fullName>
    </submittedName>
</protein>
<comment type="caution">
    <text evidence="1">The sequence shown here is derived from an EMBL/GenBank/DDBJ whole genome shotgun (WGS) entry which is preliminary data.</text>
</comment>
<dbReference type="AlphaFoldDB" id="A0ABD2A6E6"/>
<dbReference type="Proteomes" id="UP001607302">
    <property type="component" value="Unassembled WGS sequence"/>
</dbReference>
<reference evidence="1 2" key="1">
    <citation type="journal article" date="2024" name="Ann. Entomol. Soc. Am.">
        <title>Genomic analyses of the southern and eastern yellowjacket wasps (Hymenoptera: Vespidae) reveal evolutionary signatures of social life.</title>
        <authorList>
            <person name="Catto M.A."/>
            <person name="Caine P.B."/>
            <person name="Orr S.E."/>
            <person name="Hunt B.G."/>
            <person name="Goodisman M.A.D."/>
        </authorList>
    </citation>
    <scope>NUCLEOTIDE SEQUENCE [LARGE SCALE GENOMIC DNA]</scope>
    <source>
        <strain evidence="1">233</strain>
        <tissue evidence="1">Head and thorax</tissue>
    </source>
</reference>
<gene>
    <name evidence="1" type="ORF">V1478_013870</name>
</gene>
<keyword evidence="2" id="KW-1185">Reference proteome</keyword>
<sequence>MDVRKTSWIAEILIKRLSKGITSEFYELPTMTSFPGVSSSTFVTGYSSFTRTINFGSMEQTTLETPARRYESCKAVNATTPERARLQPHGAFHMKPQESRNLLVCNRGSLARSQIRNRCSLAASARDNTKAITMLINHG</sequence>
<accession>A0ABD2A6E6</accession>
<evidence type="ECO:0000313" key="2">
    <source>
        <dbReference type="Proteomes" id="UP001607302"/>
    </source>
</evidence>
<evidence type="ECO:0000313" key="1">
    <source>
        <dbReference type="EMBL" id="KAL2716194.1"/>
    </source>
</evidence>
<organism evidence="1 2">
    <name type="scientific">Vespula squamosa</name>
    <name type="common">Southern yellow jacket</name>
    <name type="synonym">Wasp</name>
    <dbReference type="NCBI Taxonomy" id="30214"/>
    <lineage>
        <taxon>Eukaryota</taxon>
        <taxon>Metazoa</taxon>
        <taxon>Ecdysozoa</taxon>
        <taxon>Arthropoda</taxon>
        <taxon>Hexapoda</taxon>
        <taxon>Insecta</taxon>
        <taxon>Pterygota</taxon>
        <taxon>Neoptera</taxon>
        <taxon>Endopterygota</taxon>
        <taxon>Hymenoptera</taxon>
        <taxon>Apocrita</taxon>
        <taxon>Aculeata</taxon>
        <taxon>Vespoidea</taxon>
        <taxon>Vespidae</taxon>
        <taxon>Vespinae</taxon>
        <taxon>Vespula</taxon>
    </lineage>
</organism>
<proteinExistence type="predicted"/>
<dbReference type="EMBL" id="JAUDFV010000154">
    <property type="protein sequence ID" value="KAL2716194.1"/>
    <property type="molecule type" value="Genomic_DNA"/>
</dbReference>
<name>A0ABD2A6E6_VESSQ</name>